<keyword evidence="4" id="KW-0472">Membrane</keyword>
<dbReference type="Bgee" id="ENSORLG00000025083">
    <property type="expression patterns" value="Expressed in intestine and 13 other cell types or tissues"/>
</dbReference>
<feature type="domain" description="Bcl-2 Bcl-2 homology region 1-3" evidence="5">
    <location>
        <begin position="167"/>
        <end position="261"/>
    </location>
</feature>
<dbReference type="Proteomes" id="UP000001038">
    <property type="component" value="Chromosome 3"/>
</dbReference>
<name>A0A3B3I8J4_ORYLA</name>
<dbReference type="GO" id="GO:0008053">
    <property type="term" value="P:mitochondrial fusion"/>
    <property type="evidence" value="ECO:0000318"/>
    <property type="project" value="GO_Central"/>
</dbReference>
<evidence type="ECO:0000313" key="7">
    <source>
        <dbReference type="Proteomes" id="UP000001038"/>
    </source>
</evidence>
<reference evidence="6" key="3">
    <citation type="submission" date="2025-09" db="UniProtKB">
        <authorList>
            <consortium name="Ensembl"/>
        </authorList>
    </citation>
    <scope>IDENTIFICATION</scope>
    <source>
        <strain evidence="6">Hd-rR</strain>
    </source>
</reference>
<gene>
    <name evidence="6" type="primary">zgc:153993</name>
</gene>
<evidence type="ECO:0000256" key="1">
    <source>
        <dbReference type="ARBA" id="ARBA00009458"/>
    </source>
</evidence>
<feature type="compositionally biased region" description="Basic and acidic residues" evidence="3">
    <location>
        <begin position="95"/>
        <end position="108"/>
    </location>
</feature>
<proteinExistence type="inferred from homology"/>
<keyword evidence="7" id="KW-1185">Reference proteome</keyword>
<feature type="region of interest" description="Disordered" evidence="3">
    <location>
        <begin position="65"/>
        <end position="114"/>
    </location>
</feature>
<evidence type="ECO:0000256" key="4">
    <source>
        <dbReference type="SAM" id="Phobius"/>
    </source>
</evidence>
<dbReference type="GO" id="GO:0043065">
    <property type="term" value="P:positive regulation of apoptotic process"/>
    <property type="evidence" value="ECO:0000318"/>
    <property type="project" value="GO_Central"/>
</dbReference>
<protein>
    <submittedName>
        <fullName evidence="6">Zgc:153993</fullName>
    </submittedName>
</protein>
<evidence type="ECO:0000313" key="6">
    <source>
        <dbReference type="Ensembl" id="ENSORLP00000040142.1"/>
    </source>
</evidence>
<dbReference type="GeneTree" id="ENSGT01130000278292"/>
<evidence type="ECO:0000259" key="5">
    <source>
        <dbReference type="SMART" id="SM00337"/>
    </source>
</evidence>
<dbReference type="Pfam" id="PF00452">
    <property type="entry name" value="Bcl-2"/>
    <property type="match status" value="1"/>
</dbReference>
<accession>A0A3B3I8J4</accession>
<dbReference type="CDD" id="cd06845">
    <property type="entry name" value="Bcl-2_like"/>
    <property type="match status" value="1"/>
</dbReference>
<dbReference type="FunCoup" id="A0A3B3I8J4">
    <property type="interactions" value="169"/>
</dbReference>
<dbReference type="InParanoid" id="A0A3B3I8J4"/>
<dbReference type="InterPro" id="IPR046371">
    <property type="entry name" value="Bcl-2_BH1-3"/>
</dbReference>
<dbReference type="GO" id="GO:0005741">
    <property type="term" value="C:mitochondrial outer membrane"/>
    <property type="evidence" value="ECO:0000318"/>
    <property type="project" value="GO_Central"/>
</dbReference>
<evidence type="ECO:0000256" key="2">
    <source>
        <dbReference type="ARBA" id="ARBA00022703"/>
    </source>
</evidence>
<keyword evidence="2" id="KW-0053">Apoptosis</keyword>
<dbReference type="SMART" id="SM00337">
    <property type="entry name" value="BCL"/>
    <property type="match status" value="1"/>
</dbReference>
<dbReference type="GO" id="GO:0008630">
    <property type="term" value="P:intrinsic apoptotic signaling pathway in response to DNA damage"/>
    <property type="evidence" value="ECO:0000318"/>
    <property type="project" value="GO_Central"/>
</dbReference>
<dbReference type="GO" id="GO:0001836">
    <property type="term" value="P:release of cytochrome c from mitochondria"/>
    <property type="evidence" value="ECO:0000318"/>
    <property type="project" value="GO_Central"/>
</dbReference>
<evidence type="ECO:0000256" key="3">
    <source>
        <dbReference type="SAM" id="MobiDB-lite"/>
    </source>
</evidence>
<dbReference type="PANTHER" id="PTHR11256:SF10">
    <property type="entry name" value="BCL-2-RELATED PROTEIN A1"/>
    <property type="match status" value="1"/>
</dbReference>
<dbReference type="PANTHER" id="PTHR11256">
    <property type="entry name" value="BCL-2 RELATED"/>
    <property type="match status" value="1"/>
</dbReference>
<dbReference type="InterPro" id="IPR036834">
    <property type="entry name" value="Bcl-2-like_sf"/>
</dbReference>
<comment type="similarity">
    <text evidence="1">Belongs to the Bcl-2 family.</text>
</comment>
<dbReference type="PRINTS" id="PR01862">
    <property type="entry name" value="BCL2FAMILY"/>
</dbReference>
<dbReference type="STRING" id="8090.ENSORLP00000040142"/>
<dbReference type="Gene3D" id="1.10.437.10">
    <property type="entry name" value="Blc2-like"/>
    <property type="match status" value="1"/>
</dbReference>
<feature type="transmembrane region" description="Helical" evidence="4">
    <location>
        <begin position="271"/>
        <end position="289"/>
    </location>
</feature>
<reference evidence="6" key="2">
    <citation type="submission" date="2025-08" db="UniProtKB">
        <authorList>
            <consortium name="Ensembl"/>
        </authorList>
    </citation>
    <scope>IDENTIFICATION</scope>
    <source>
        <strain evidence="6">Hd-rR</strain>
    </source>
</reference>
<dbReference type="InterPro" id="IPR002475">
    <property type="entry name" value="Bcl2-like"/>
</dbReference>
<keyword evidence="4" id="KW-0812">Transmembrane</keyword>
<dbReference type="SUPFAM" id="SSF56854">
    <property type="entry name" value="Bcl-2 inhibitors of programmed cell death"/>
    <property type="match status" value="1"/>
</dbReference>
<reference evidence="6 7" key="1">
    <citation type="journal article" date="2007" name="Nature">
        <title>The medaka draft genome and insights into vertebrate genome evolution.</title>
        <authorList>
            <person name="Kasahara M."/>
            <person name="Naruse K."/>
            <person name="Sasaki S."/>
            <person name="Nakatani Y."/>
            <person name="Qu W."/>
            <person name="Ahsan B."/>
            <person name="Yamada T."/>
            <person name="Nagayasu Y."/>
            <person name="Doi K."/>
            <person name="Kasai Y."/>
            <person name="Jindo T."/>
            <person name="Kobayashi D."/>
            <person name="Shimada A."/>
            <person name="Toyoda A."/>
            <person name="Kuroki Y."/>
            <person name="Fujiyama A."/>
            <person name="Sasaki T."/>
            <person name="Shimizu A."/>
            <person name="Asakawa S."/>
            <person name="Shimizu N."/>
            <person name="Hashimoto S."/>
            <person name="Yang J."/>
            <person name="Lee Y."/>
            <person name="Matsushima K."/>
            <person name="Sugano S."/>
            <person name="Sakaizumi M."/>
            <person name="Narita T."/>
            <person name="Ohishi K."/>
            <person name="Haga S."/>
            <person name="Ohta F."/>
            <person name="Nomoto H."/>
            <person name="Nogata K."/>
            <person name="Morishita T."/>
            <person name="Endo T."/>
            <person name="Shin-I T."/>
            <person name="Takeda H."/>
            <person name="Morishita S."/>
            <person name="Kohara Y."/>
        </authorList>
    </citation>
    <scope>NUCLEOTIDE SEQUENCE [LARGE SCALE GENOMIC DNA]</scope>
    <source>
        <strain evidence="6 7">Hd-rR</strain>
    </source>
</reference>
<dbReference type="InterPro" id="IPR026298">
    <property type="entry name" value="Bcl-2_fam"/>
</dbReference>
<dbReference type="GO" id="GO:0097192">
    <property type="term" value="P:extrinsic apoptotic signaling pathway in absence of ligand"/>
    <property type="evidence" value="ECO:0000318"/>
    <property type="project" value="GO_Central"/>
</dbReference>
<dbReference type="AlphaFoldDB" id="A0A3B3I8J4"/>
<sequence>MQHDSIKRMARAPPGFRLRCACLRRCRSRLAPLALPRRGPARPRWSSRDFRVQLKTLDISRGHRVFHGGFTEPDSKVGGRSRTSPSSGSMADGGGEDRAEGAEPRGAEGGEDVFDDPILEQGAVVLRGYVIERINLQDPDLYVSSEDLGGSPNEQEDPQIKEVVEQLLKIADDINRNAVLQQLINQASGSGAQDIFMEVARSIFADGINWGRVVALFHLAYKFIYKALTSNHLETIRMIISWVLQVIKEVLYPWLVQQGGWVGVIQRFSRWRTLTVAASIVLLAAFVYYRKTR</sequence>
<feature type="compositionally biased region" description="Low complexity" evidence="3">
    <location>
        <begin position="78"/>
        <end position="89"/>
    </location>
</feature>
<dbReference type="PROSITE" id="PS50062">
    <property type="entry name" value="BCL2_FAMILY"/>
    <property type="match status" value="1"/>
</dbReference>
<dbReference type="Ensembl" id="ENSORLT00000033112.1">
    <property type="protein sequence ID" value="ENSORLP00000040142.1"/>
    <property type="gene ID" value="ENSORLG00000025083.1"/>
</dbReference>
<keyword evidence="4" id="KW-1133">Transmembrane helix</keyword>
<organism evidence="6 7">
    <name type="scientific">Oryzias latipes</name>
    <name type="common">Japanese rice fish</name>
    <name type="synonym">Japanese killifish</name>
    <dbReference type="NCBI Taxonomy" id="8090"/>
    <lineage>
        <taxon>Eukaryota</taxon>
        <taxon>Metazoa</taxon>
        <taxon>Chordata</taxon>
        <taxon>Craniata</taxon>
        <taxon>Vertebrata</taxon>
        <taxon>Euteleostomi</taxon>
        <taxon>Actinopterygii</taxon>
        <taxon>Neopterygii</taxon>
        <taxon>Teleostei</taxon>
        <taxon>Neoteleostei</taxon>
        <taxon>Acanthomorphata</taxon>
        <taxon>Ovalentaria</taxon>
        <taxon>Atherinomorphae</taxon>
        <taxon>Beloniformes</taxon>
        <taxon>Adrianichthyidae</taxon>
        <taxon>Oryziinae</taxon>
        <taxon>Oryzias</taxon>
    </lineage>
</organism>
<dbReference type="GO" id="GO:0015267">
    <property type="term" value="F:channel activity"/>
    <property type="evidence" value="ECO:0000318"/>
    <property type="project" value="GO_Central"/>
</dbReference>